<evidence type="ECO:0008006" key="3">
    <source>
        <dbReference type="Google" id="ProtNLM"/>
    </source>
</evidence>
<accession>A0A151TP80</accession>
<proteinExistence type="predicted"/>
<organism evidence="1 2">
    <name type="scientific">Cajanus cajan</name>
    <name type="common">Pigeon pea</name>
    <name type="synonym">Cajanus indicus</name>
    <dbReference type="NCBI Taxonomy" id="3821"/>
    <lineage>
        <taxon>Eukaryota</taxon>
        <taxon>Viridiplantae</taxon>
        <taxon>Streptophyta</taxon>
        <taxon>Embryophyta</taxon>
        <taxon>Tracheophyta</taxon>
        <taxon>Spermatophyta</taxon>
        <taxon>Magnoliopsida</taxon>
        <taxon>eudicotyledons</taxon>
        <taxon>Gunneridae</taxon>
        <taxon>Pentapetalae</taxon>
        <taxon>rosids</taxon>
        <taxon>fabids</taxon>
        <taxon>Fabales</taxon>
        <taxon>Fabaceae</taxon>
        <taxon>Papilionoideae</taxon>
        <taxon>50 kb inversion clade</taxon>
        <taxon>NPAAA clade</taxon>
        <taxon>indigoferoid/millettioid clade</taxon>
        <taxon>Phaseoleae</taxon>
        <taxon>Cajanus</taxon>
    </lineage>
</organism>
<name>A0A151TP80_CAJCA</name>
<evidence type="ECO:0000313" key="1">
    <source>
        <dbReference type="EMBL" id="KYP68841.1"/>
    </source>
</evidence>
<dbReference type="EMBL" id="CM003606">
    <property type="protein sequence ID" value="KYP68841.1"/>
    <property type="molecule type" value="Genomic_DNA"/>
</dbReference>
<dbReference type="Gramene" id="C.cajan_21839.t">
    <property type="protein sequence ID" value="C.cajan_21839.t"/>
    <property type="gene ID" value="C.cajan_21839"/>
</dbReference>
<gene>
    <name evidence="1" type="ORF">KK1_022487</name>
</gene>
<protein>
    <recommendedName>
        <fullName evidence="3">Reverse transcriptase domain-containing protein</fullName>
    </recommendedName>
</protein>
<sequence>MVVVPKDDDHLIMIKNFGPILLCNMVYKLISKVLVNRLRPFLMIMKLDLEKANDRVAWQLLKQT</sequence>
<keyword evidence="2" id="KW-1185">Reference proteome</keyword>
<evidence type="ECO:0000313" key="2">
    <source>
        <dbReference type="Proteomes" id="UP000075243"/>
    </source>
</evidence>
<dbReference type="Proteomes" id="UP000075243">
    <property type="component" value="Chromosome 4"/>
</dbReference>
<reference evidence="1 2" key="1">
    <citation type="journal article" date="2012" name="Nat. Biotechnol.">
        <title>Draft genome sequence of pigeonpea (Cajanus cajan), an orphan legume crop of resource-poor farmers.</title>
        <authorList>
            <person name="Varshney R.K."/>
            <person name="Chen W."/>
            <person name="Li Y."/>
            <person name="Bharti A.K."/>
            <person name="Saxena R.K."/>
            <person name="Schlueter J.A."/>
            <person name="Donoghue M.T."/>
            <person name="Azam S."/>
            <person name="Fan G."/>
            <person name="Whaley A.M."/>
            <person name="Farmer A.D."/>
            <person name="Sheridan J."/>
            <person name="Iwata A."/>
            <person name="Tuteja R."/>
            <person name="Penmetsa R.V."/>
            <person name="Wu W."/>
            <person name="Upadhyaya H.D."/>
            <person name="Yang S.P."/>
            <person name="Shah T."/>
            <person name="Saxena K.B."/>
            <person name="Michael T."/>
            <person name="McCombie W.R."/>
            <person name="Yang B."/>
            <person name="Zhang G."/>
            <person name="Yang H."/>
            <person name="Wang J."/>
            <person name="Spillane C."/>
            <person name="Cook D.R."/>
            <person name="May G.D."/>
            <person name="Xu X."/>
            <person name="Jackson S.A."/>
        </authorList>
    </citation>
    <scope>NUCLEOTIDE SEQUENCE [LARGE SCALE GENOMIC DNA]</scope>
    <source>
        <strain evidence="2">cv. Asha</strain>
    </source>
</reference>
<dbReference type="AlphaFoldDB" id="A0A151TP80"/>